<dbReference type="EMBL" id="BMHA01000004">
    <property type="protein sequence ID" value="GGI05344.1"/>
    <property type="molecule type" value="Genomic_DNA"/>
</dbReference>
<dbReference type="Gene3D" id="1.10.10.1150">
    <property type="entry name" value="Coenzyme PQQ synthesis protein D (PqqD)"/>
    <property type="match status" value="1"/>
</dbReference>
<dbReference type="AlphaFoldDB" id="A0A8J3ACS1"/>
<dbReference type="RefSeq" id="WP_130649392.1">
    <property type="nucleotide sequence ID" value="NZ_BMHA01000004.1"/>
</dbReference>
<dbReference type="Pfam" id="PF05402">
    <property type="entry name" value="PqqD"/>
    <property type="match status" value="1"/>
</dbReference>
<reference evidence="1" key="2">
    <citation type="submission" date="2020-09" db="EMBL/GenBank/DDBJ databases">
        <authorList>
            <person name="Sun Q."/>
            <person name="Zhou Y."/>
        </authorList>
    </citation>
    <scope>NUCLEOTIDE SEQUENCE</scope>
    <source>
        <strain evidence="1">CGMCC 1.14988</strain>
    </source>
</reference>
<keyword evidence="2" id="KW-1185">Reference proteome</keyword>
<evidence type="ECO:0000313" key="2">
    <source>
        <dbReference type="Proteomes" id="UP000650511"/>
    </source>
</evidence>
<gene>
    <name evidence="1" type="ORF">GCM10011354_13630</name>
</gene>
<dbReference type="OrthoDB" id="5243870at2"/>
<comment type="caution">
    <text evidence="1">The sequence shown here is derived from an EMBL/GenBank/DDBJ whole genome shotgun (WGS) entry which is preliminary data.</text>
</comment>
<dbReference type="InterPro" id="IPR041881">
    <property type="entry name" value="PqqD_sf"/>
</dbReference>
<evidence type="ECO:0000313" key="1">
    <source>
        <dbReference type="EMBL" id="GGI05344.1"/>
    </source>
</evidence>
<evidence type="ECO:0008006" key="3">
    <source>
        <dbReference type="Google" id="ProtNLM"/>
    </source>
</evidence>
<dbReference type="InterPro" id="IPR008792">
    <property type="entry name" value="PQQD"/>
</dbReference>
<dbReference type="Proteomes" id="UP000650511">
    <property type="component" value="Unassembled WGS sequence"/>
</dbReference>
<reference evidence="1" key="1">
    <citation type="journal article" date="2014" name="Int. J. Syst. Evol. Microbiol.">
        <title>Complete genome sequence of Corynebacterium casei LMG S-19264T (=DSM 44701T), isolated from a smear-ripened cheese.</title>
        <authorList>
            <consortium name="US DOE Joint Genome Institute (JGI-PGF)"/>
            <person name="Walter F."/>
            <person name="Albersmeier A."/>
            <person name="Kalinowski J."/>
            <person name="Ruckert C."/>
        </authorList>
    </citation>
    <scope>NUCLEOTIDE SEQUENCE</scope>
    <source>
        <strain evidence="1">CGMCC 1.14988</strain>
    </source>
</reference>
<sequence>MSSAEWRRNPLALWRRSGVRIVLIPPGEEHALVLDGSSALIWLLLGDDGRSADALAGELSTFYTEEVGAIQPALTSFLHELRGLGVVTT</sequence>
<name>A0A8J3ACS1_9ACTN</name>
<accession>A0A8J3ACS1</accession>
<protein>
    <recommendedName>
        <fullName evidence="3">Coenzyme PQQ synthesis protein D (PqqD)</fullName>
    </recommendedName>
</protein>
<organism evidence="1 2">
    <name type="scientific">Egicoccus halophilus</name>
    <dbReference type="NCBI Taxonomy" id="1670830"/>
    <lineage>
        <taxon>Bacteria</taxon>
        <taxon>Bacillati</taxon>
        <taxon>Actinomycetota</taxon>
        <taxon>Nitriliruptoria</taxon>
        <taxon>Egicoccales</taxon>
        <taxon>Egicoccaceae</taxon>
        <taxon>Egicoccus</taxon>
    </lineage>
</organism>
<proteinExistence type="predicted"/>